<reference evidence="5" key="1">
    <citation type="submission" date="2023-11" db="EMBL/GenBank/DDBJ databases">
        <title>Genome assemblies of two species of porcelain crab, Petrolisthes cinctipes and Petrolisthes manimaculis (Anomura: Porcellanidae).</title>
        <authorList>
            <person name="Angst P."/>
        </authorList>
    </citation>
    <scope>NUCLEOTIDE SEQUENCE</scope>
    <source>
        <strain evidence="5">PB745_02</strain>
        <tissue evidence="5">Gill</tissue>
    </source>
</reference>
<dbReference type="GO" id="GO:0003677">
    <property type="term" value="F:DNA binding"/>
    <property type="evidence" value="ECO:0007669"/>
    <property type="project" value="InterPro"/>
</dbReference>
<evidence type="ECO:0000313" key="5">
    <source>
        <dbReference type="EMBL" id="KAK4323717.1"/>
    </source>
</evidence>
<evidence type="ECO:0000313" key="6">
    <source>
        <dbReference type="Proteomes" id="UP001292094"/>
    </source>
</evidence>
<evidence type="ECO:0000256" key="2">
    <source>
        <dbReference type="SAM" id="MobiDB-lite"/>
    </source>
</evidence>
<evidence type="ECO:0000256" key="1">
    <source>
        <dbReference type="ARBA" id="ARBA00004123"/>
    </source>
</evidence>
<gene>
    <name evidence="5" type="ORF">Pmani_005597</name>
</gene>
<protein>
    <recommendedName>
        <fullName evidence="7">Transposase</fullName>
    </recommendedName>
</protein>
<dbReference type="GO" id="GO:0015074">
    <property type="term" value="P:DNA integration"/>
    <property type="evidence" value="ECO:0007669"/>
    <property type="project" value="InterPro"/>
</dbReference>
<keyword evidence="6" id="KW-1185">Reference proteome</keyword>
<sequence length="342" mass="38982">MGRNKLTNEEKTRALTLLKERASVIRVAAEVNVKRTAIYNLKKAAAPLPPGTVPPRKPGSGAPRKTSPRTDNIMRREVLNDPAITASELKKKHPALLGNVSVRTIQHRLQIALKLPSRRAAKKPLLTKAMKKKRLLFCKRYRHWTPEQWKKLMFSDESTFRLVRMASKTVRRPSGVSRYDPKYIVKTVKHPDSVMVWGSFSGYKGSGGLYFLPKNVTMKGANYIEVLRDHLLVPYDIHECEVFMQDSAPAHRCKAVTKFLTDNNIPVLDWPGNSPDLNPIENAWNKMKNTIAKKRPTNINELKQALTKLWGDMDLSYFTNLATSMPNRIEMVISYKGNMTKY</sequence>
<accession>A0AAE1UHC1</accession>
<dbReference type="PANTHER" id="PTHR23022">
    <property type="entry name" value="TRANSPOSABLE ELEMENT-RELATED"/>
    <property type="match status" value="1"/>
</dbReference>
<dbReference type="GO" id="GO:0005634">
    <property type="term" value="C:nucleus"/>
    <property type="evidence" value="ECO:0007669"/>
    <property type="project" value="UniProtKB-SubCell"/>
</dbReference>
<dbReference type="Gene3D" id="3.30.420.10">
    <property type="entry name" value="Ribonuclease H-like superfamily/Ribonuclease H"/>
    <property type="match status" value="1"/>
</dbReference>
<comment type="caution">
    <text evidence="5">The sequence shown here is derived from an EMBL/GenBank/DDBJ whole genome shotgun (WGS) entry which is preliminary data.</text>
</comment>
<evidence type="ECO:0000259" key="3">
    <source>
        <dbReference type="Pfam" id="PF01498"/>
    </source>
</evidence>
<dbReference type="PANTHER" id="PTHR23022:SF119">
    <property type="entry name" value="TC1-LIKE TRANSPOSASE DDE DOMAIN-CONTAINING PROTEIN"/>
    <property type="match status" value="1"/>
</dbReference>
<dbReference type="InterPro" id="IPR036397">
    <property type="entry name" value="RNaseH_sf"/>
</dbReference>
<dbReference type="AlphaFoldDB" id="A0AAE1UHC1"/>
<dbReference type="Proteomes" id="UP001292094">
    <property type="component" value="Unassembled WGS sequence"/>
</dbReference>
<comment type="subcellular location">
    <subcellularLocation>
        <location evidence="1">Nucleus</location>
    </subcellularLocation>
</comment>
<dbReference type="InterPro" id="IPR038717">
    <property type="entry name" value="Tc1-like_DDE_dom"/>
</dbReference>
<dbReference type="InterPro" id="IPR009057">
    <property type="entry name" value="Homeodomain-like_sf"/>
</dbReference>
<dbReference type="InterPro" id="IPR052338">
    <property type="entry name" value="Transposase_5"/>
</dbReference>
<dbReference type="Pfam" id="PF13358">
    <property type="entry name" value="DDE_3"/>
    <property type="match status" value="1"/>
</dbReference>
<feature type="compositionally biased region" description="Pro residues" evidence="2">
    <location>
        <begin position="47"/>
        <end position="57"/>
    </location>
</feature>
<organism evidence="5 6">
    <name type="scientific">Petrolisthes manimaculis</name>
    <dbReference type="NCBI Taxonomy" id="1843537"/>
    <lineage>
        <taxon>Eukaryota</taxon>
        <taxon>Metazoa</taxon>
        <taxon>Ecdysozoa</taxon>
        <taxon>Arthropoda</taxon>
        <taxon>Crustacea</taxon>
        <taxon>Multicrustacea</taxon>
        <taxon>Malacostraca</taxon>
        <taxon>Eumalacostraca</taxon>
        <taxon>Eucarida</taxon>
        <taxon>Decapoda</taxon>
        <taxon>Pleocyemata</taxon>
        <taxon>Anomura</taxon>
        <taxon>Galatheoidea</taxon>
        <taxon>Porcellanidae</taxon>
        <taxon>Petrolisthes</taxon>
    </lineage>
</organism>
<dbReference type="EMBL" id="JAWZYT010000422">
    <property type="protein sequence ID" value="KAK4323717.1"/>
    <property type="molecule type" value="Genomic_DNA"/>
</dbReference>
<dbReference type="Pfam" id="PF01498">
    <property type="entry name" value="HTH_Tnp_Tc3_2"/>
    <property type="match status" value="1"/>
</dbReference>
<dbReference type="GO" id="GO:0006313">
    <property type="term" value="P:DNA transposition"/>
    <property type="evidence" value="ECO:0007669"/>
    <property type="project" value="InterPro"/>
</dbReference>
<name>A0AAE1UHC1_9EUCA</name>
<dbReference type="SUPFAM" id="SSF46689">
    <property type="entry name" value="Homeodomain-like"/>
    <property type="match status" value="1"/>
</dbReference>
<dbReference type="InterPro" id="IPR002492">
    <property type="entry name" value="Transposase_Tc1-like"/>
</dbReference>
<feature type="domain" description="Tc1-like transposase DDE" evidence="4">
    <location>
        <begin position="152"/>
        <end position="302"/>
    </location>
</feature>
<evidence type="ECO:0000259" key="4">
    <source>
        <dbReference type="Pfam" id="PF13358"/>
    </source>
</evidence>
<evidence type="ECO:0008006" key="7">
    <source>
        <dbReference type="Google" id="ProtNLM"/>
    </source>
</evidence>
<proteinExistence type="predicted"/>
<feature type="domain" description="Transposase Tc1-like" evidence="3">
    <location>
        <begin position="75"/>
        <end position="143"/>
    </location>
</feature>
<feature type="region of interest" description="Disordered" evidence="2">
    <location>
        <begin position="45"/>
        <end position="72"/>
    </location>
</feature>